<dbReference type="PANTHER" id="PTHR36115:SF4">
    <property type="entry name" value="MEMBRANE PROTEIN"/>
    <property type="match status" value="1"/>
</dbReference>
<dbReference type="EMBL" id="FPHI01000024">
    <property type="protein sequence ID" value="SFV63649.1"/>
    <property type="molecule type" value="Genomic_DNA"/>
</dbReference>
<evidence type="ECO:0000256" key="4">
    <source>
        <dbReference type="ARBA" id="ARBA00022989"/>
    </source>
</evidence>
<comment type="subcellular location">
    <subcellularLocation>
        <location evidence="1">Cell membrane</location>
        <topology evidence="1">Multi-pass membrane protein</topology>
    </subcellularLocation>
</comment>
<sequence>MGNNNEVKYAGFLVRVLAWIIDTLIVGIPMKMLEAILDTDSGITVVLSLIFLWFYYGYTVYRWRATIGKKIVGIEILNYDLTPVSLTKASLRFVYSLITYFLLLSPSIAFSMFVWGDGIFSYIGFLIVLIPILMIFFTQKKQVLHDYFAKTIVVDVSSMLKNTPRGTSIEEVTLKNDVDIEDTKYQENEIKQISIIGFIRTIGIIVVVGFGAYYLYVFGMKAYVFGSLAKHKQRSYDNSFHIKYQTKDYNDTKIIFYKKELELYSKEFIEAEGMYDIFAADTKKDLALGCIQYFIKRKNREEWIDAGSNYRKNARNKYANTEDKIQKAKKKSDYMGRHFYTFDLNMVNHIEDEITQVWSDKNDSICENKLPANELYEIFIEKYIPKFDDENIHSRFGSKPQQREIDWYRILKEKRGDVFQKIQQKKEDIRKEEERAEEKRIALIAQKREQRKRKEAKRKKDNDEALLRLKDILFVEKKNLQEIDKLLDKVQNIDFWIDGYYEGNLLYQAIKLEDLNASKILLEKGASTVGMMHFALSDNVNIDFFQLILIDFLKEKNYKNINMLLINAIDQDSSDEKIKIILNHMSKVKKEYIYVVETAIKSCRNSKLIKLLLSKDKKLQHNAKLFSVLHKNSYTCPNKKDIAKLYRLKNDTNEIIEKPLSHKFIRLKK</sequence>
<dbReference type="InterPro" id="IPR010432">
    <property type="entry name" value="RDD"/>
</dbReference>
<evidence type="ECO:0000256" key="3">
    <source>
        <dbReference type="ARBA" id="ARBA00022692"/>
    </source>
</evidence>
<dbReference type="GO" id="GO:0005886">
    <property type="term" value="C:plasma membrane"/>
    <property type="evidence" value="ECO:0007669"/>
    <property type="project" value="UniProtKB-SubCell"/>
</dbReference>
<accession>A0A1W1CCY2</accession>
<reference evidence="9" key="1">
    <citation type="submission" date="2016-10" db="EMBL/GenBank/DDBJ databases">
        <authorList>
            <person name="de Groot N.N."/>
        </authorList>
    </citation>
    <scope>NUCLEOTIDE SEQUENCE</scope>
</reference>
<feature type="coiled-coil region" evidence="6">
    <location>
        <begin position="419"/>
        <end position="466"/>
    </location>
</feature>
<keyword evidence="4 7" id="KW-1133">Transmembrane helix</keyword>
<feature type="transmembrane region" description="Helical" evidence="7">
    <location>
        <begin position="119"/>
        <end position="137"/>
    </location>
</feature>
<feature type="transmembrane region" description="Helical" evidence="7">
    <location>
        <begin position="42"/>
        <end position="61"/>
    </location>
</feature>
<gene>
    <name evidence="9" type="ORF">MNB_SV-3-496</name>
</gene>
<evidence type="ECO:0000256" key="7">
    <source>
        <dbReference type="SAM" id="Phobius"/>
    </source>
</evidence>
<keyword evidence="6" id="KW-0175">Coiled coil</keyword>
<evidence type="ECO:0000256" key="6">
    <source>
        <dbReference type="SAM" id="Coils"/>
    </source>
</evidence>
<dbReference type="Pfam" id="PF06271">
    <property type="entry name" value="RDD"/>
    <property type="match status" value="1"/>
</dbReference>
<proteinExistence type="predicted"/>
<feature type="domain" description="RDD" evidence="8">
    <location>
        <begin position="9"/>
        <end position="150"/>
    </location>
</feature>
<protein>
    <recommendedName>
        <fullName evidence="8">RDD domain-containing protein</fullName>
    </recommendedName>
</protein>
<feature type="transmembrane region" description="Helical" evidence="7">
    <location>
        <begin position="12"/>
        <end position="30"/>
    </location>
</feature>
<dbReference type="InterPro" id="IPR051791">
    <property type="entry name" value="Pra-immunoreactive"/>
</dbReference>
<evidence type="ECO:0000313" key="9">
    <source>
        <dbReference type="EMBL" id="SFV63649.1"/>
    </source>
</evidence>
<feature type="transmembrane region" description="Helical" evidence="7">
    <location>
        <begin position="93"/>
        <end position="113"/>
    </location>
</feature>
<feature type="transmembrane region" description="Helical" evidence="7">
    <location>
        <begin position="193"/>
        <end position="216"/>
    </location>
</feature>
<keyword evidence="3 7" id="KW-0812">Transmembrane</keyword>
<keyword evidence="2" id="KW-1003">Cell membrane</keyword>
<name>A0A1W1CCY2_9ZZZZ</name>
<organism evidence="9">
    <name type="scientific">hydrothermal vent metagenome</name>
    <dbReference type="NCBI Taxonomy" id="652676"/>
    <lineage>
        <taxon>unclassified sequences</taxon>
        <taxon>metagenomes</taxon>
        <taxon>ecological metagenomes</taxon>
    </lineage>
</organism>
<evidence type="ECO:0000256" key="5">
    <source>
        <dbReference type="ARBA" id="ARBA00023136"/>
    </source>
</evidence>
<evidence type="ECO:0000256" key="2">
    <source>
        <dbReference type="ARBA" id="ARBA00022475"/>
    </source>
</evidence>
<evidence type="ECO:0000256" key="1">
    <source>
        <dbReference type="ARBA" id="ARBA00004651"/>
    </source>
</evidence>
<dbReference type="AlphaFoldDB" id="A0A1W1CCY2"/>
<keyword evidence="5 7" id="KW-0472">Membrane</keyword>
<evidence type="ECO:0000259" key="8">
    <source>
        <dbReference type="Pfam" id="PF06271"/>
    </source>
</evidence>
<dbReference type="PANTHER" id="PTHR36115">
    <property type="entry name" value="PROLINE-RICH ANTIGEN HOMOLOG-RELATED"/>
    <property type="match status" value="1"/>
</dbReference>